<reference evidence="2 3" key="1">
    <citation type="submission" date="2020-03" db="EMBL/GenBank/DDBJ databases">
        <title>Vagococcus sp. nov., isolated from beetles.</title>
        <authorList>
            <person name="Hyun D.-W."/>
            <person name="Bae J.-W."/>
        </authorList>
    </citation>
    <scope>NUCLEOTIDE SEQUENCE [LARGE SCALE GENOMIC DNA]</scope>
    <source>
        <strain evidence="2 3">HDW17A</strain>
    </source>
</reference>
<dbReference type="GO" id="GO:0016491">
    <property type="term" value="F:oxidoreductase activity"/>
    <property type="evidence" value="ECO:0007669"/>
    <property type="project" value="InterPro"/>
</dbReference>
<proteinExistence type="predicted"/>
<dbReference type="InterPro" id="IPR001853">
    <property type="entry name" value="DSBA-like_thioredoxin_dom"/>
</dbReference>
<gene>
    <name evidence="2" type="ORF">G7081_05260</name>
</gene>
<dbReference type="InterPro" id="IPR036249">
    <property type="entry name" value="Thioredoxin-like_sf"/>
</dbReference>
<dbReference type="Pfam" id="PF01323">
    <property type="entry name" value="DSBA"/>
    <property type="match status" value="1"/>
</dbReference>
<evidence type="ECO:0000313" key="3">
    <source>
        <dbReference type="Proteomes" id="UP000500890"/>
    </source>
</evidence>
<dbReference type="PANTHER" id="PTHR13887:SF41">
    <property type="entry name" value="THIOREDOXIN SUPERFAMILY PROTEIN"/>
    <property type="match status" value="1"/>
</dbReference>
<dbReference type="Proteomes" id="UP000500890">
    <property type="component" value="Chromosome"/>
</dbReference>
<protein>
    <submittedName>
        <fullName evidence="2">DsbA family oxidoreductase</fullName>
    </submittedName>
</protein>
<evidence type="ECO:0000259" key="1">
    <source>
        <dbReference type="Pfam" id="PF01323"/>
    </source>
</evidence>
<dbReference type="PANTHER" id="PTHR13887">
    <property type="entry name" value="GLUTATHIONE S-TRANSFERASE KAPPA"/>
    <property type="match status" value="1"/>
</dbReference>
<dbReference type="AlphaFoldDB" id="A0A6G8AN66"/>
<dbReference type="KEGG" id="vah:G7081_05260"/>
<keyword evidence="3" id="KW-1185">Reference proteome</keyword>
<sequence length="238" mass="26621">MKIEIWSDVVCPFCYIGERRLFAAMDELPYKDELELSFKSFELDPNASFYTGKSIEEALSEKYGVSIEQARGMNQNIIEQAKEVGLDFNFAELKPTNTLAAHRLIKFAKSQGKELAMSNRLFKAYFEEGALVSDTETLVNLATEVGLLEADVRDVLADESRFLSEVRADETTAHQYGITSVPYIVVNDKYAIKGAQPVETFKGAIETAWGELTPKSPFQEVAVKEGMMCDENGCEIPK</sequence>
<organism evidence="2 3">
    <name type="scientific">Vagococcus coleopterorum</name>
    <dbReference type="NCBI Taxonomy" id="2714946"/>
    <lineage>
        <taxon>Bacteria</taxon>
        <taxon>Bacillati</taxon>
        <taxon>Bacillota</taxon>
        <taxon>Bacilli</taxon>
        <taxon>Lactobacillales</taxon>
        <taxon>Enterococcaceae</taxon>
        <taxon>Vagococcus</taxon>
    </lineage>
</organism>
<dbReference type="CDD" id="cd03024">
    <property type="entry name" value="DsbA_FrnE"/>
    <property type="match status" value="1"/>
</dbReference>
<feature type="domain" description="DSBA-like thioredoxin" evidence="1">
    <location>
        <begin position="3"/>
        <end position="205"/>
    </location>
</feature>
<accession>A0A6G8AN66</accession>
<dbReference type="Gene3D" id="3.40.30.10">
    <property type="entry name" value="Glutaredoxin"/>
    <property type="match status" value="1"/>
</dbReference>
<name>A0A6G8AN66_9ENTE</name>
<dbReference type="RefSeq" id="WP_166007909.1">
    <property type="nucleotide sequence ID" value="NZ_CP049886.1"/>
</dbReference>
<dbReference type="EMBL" id="CP049886">
    <property type="protein sequence ID" value="QIL46521.1"/>
    <property type="molecule type" value="Genomic_DNA"/>
</dbReference>
<dbReference type="SUPFAM" id="SSF52833">
    <property type="entry name" value="Thioredoxin-like"/>
    <property type="match status" value="1"/>
</dbReference>
<evidence type="ECO:0000313" key="2">
    <source>
        <dbReference type="EMBL" id="QIL46521.1"/>
    </source>
</evidence>